<organism evidence="2 3">
    <name type="scientific">Amycolatopsis rhabdoformis</name>
    <dbReference type="NCBI Taxonomy" id="1448059"/>
    <lineage>
        <taxon>Bacteria</taxon>
        <taxon>Bacillati</taxon>
        <taxon>Actinomycetota</taxon>
        <taxon>Actinomycetes</taxon>
        <taxon>Pseudonocardiales</taxon>
        <taxon>Pseudonocardiaceae</taxon>
        <taxon>Amycolatopsis</taxon>
    </lineage>
</organism>
<dbReference type="SUPFAM" id="SSF51658">
    <property type="entry name" value="Xylose isomerase-like"/>
    <property type="match status" value="1"/>
</dbReference>
<dbReference type="InterPro" id="IPR013022">
    <property type="entry name" value="Xyl_isomerase-like_TIM-brl"/>
</dbReference>
<dbReference type="RefSeq" id="WP_326836874.1">
    <property type="nucleotide sequence ID" value="NZ_CP142149.1"/>
</dbReference>
<sequence>MRLGICSVCLPDLTPDEAVGFVHEAGYAGIEWRVARPRDEGGEPSFFGYNRCSIAPTRADVSRAVRLSEAAGLQVIGLDTYLDTGDVTGAAKTFELAASAGVAWIRVRAPWRDGRPYRELLAEARDFFALLAESARHHGVRALLEIHQRSIAPSASLAQRLVGEFDPRWIGVIYDAGNLAIEGYESHALALDVLGPHLAHVHLKNVAYARPAEGGPWTPDWSALDNGLVDVAGLLETLDETGYTGWISVEDFSTTRTPTATARFDADLLRDLTRSREHHRFLS</sequence>
<keyword evidence="2" id="KW-0413">Isomerase</keyword>
<reference evidence="2 3" key="1">
    <citation type="journal article" date="2015" name="Int. J. Syst. Evol. Microbiol.">
        <title>Amycolatopsis rhabdoformis sp. nov., an actinomycete isolated from a tropical forest soil.</title>
        <authorList>
            <person name="Souza W.R."/>
            <person name="Silva R.E."/>
            <person name="Goodfellow M."/>
            <person name="Busarakam K."/>
            <person name="Figueiro F.S."/>
            <person name="Ferreira D."/>
            <person name="Rodrigues-Filho E."/>
            <person name="Moraes L.A.B."/>
            <person name="Zucchi T.D."/>
        </authorList>
    </citation>
    <scope>NUCLEOTIDE SEQUENCE [LARGE SCALE GENOMIC DNA]</scope>
    <source>
        <strain evidence="2 3">NCIMB 14900</strain>
    </source>
</reference>
<dbReference type="InterPro" id="IPR050312">
    <property type="entry name" value="IolE/XylAMocC-like"/>
</dbReference>
<gene>
    <name evidence="2" type="ORF">VSH64_18570</name>
</gene>
<evidence type="ECO:0000313" key="2">
    <source>
        <dbReference type="EMBL" id="WSE34077.1"/>
    </source>
</evidence>
<dbReference type="GO" id="GO:0016853">
    <property type="term" value="F:isomerase activity"/>
    <property type="evidence" value="ECO:0007669"/>
    <property type="project" value="UniProtKB-KW"/>
</dbReference>
<evidence type="ECO:0000313" key="3">
    <source>
        <dbReference type="Proteomes" id="UP001330812"/>
    </source>
</evidence>
<evidence type="ECO:0000259" key="1">
    <source>
        <dbReference type="Pfam" id="PF01261"/>
    </source>
</evidence>
<accession>A0ABZ1II64</accession>
<dbReference type="PANTHER" id="PTHR12110:SF41">
    <property type="entry name" value="INOSOSE DEHYDRATASE"/>
    <property type="match status" value="1"/>
</dbReference>
<dbReference type="EMBL" id="CP142149">
    <property type="protein sequence ID" value="WSE34077.1"/>
    <property type="molecule type" value="Genomic_DNA"/>
</dbReference>
<dbReference type="PANTHER" id="PTHR12110">
    <property type="entry name" value="HYDROXYPYRUVATE ISOMERASE"/>
    <property type="match status" value="1"/>
</dbReference>
<protein>
    <submittedName>
        <fullName evidence="2">Sugar phosphate isomerase/epimerase family protein</fullName>
    </submittedName>
</protein>
<feature type="domain" description="Xylose isomerase-like TIM barrel" evidence="1">
    <location>
        <begin position="21"/>
        <end position="271"/>
    </location>
</feature>
<dbReference type="InterPro" id="IPR036237">
    <property type="entry name" value="Xyl_isomerase-like_sf"/>
</dbReference>
<proteinExistence type="predicted"/>
<dbReference type="Gene3D" id="3.20.20.150">
    <property type="entry name" value="Divalent-metal-dependent TIM barrel enzymes"/>
    <property type="match status" value="1"/>
</dbReference>
<name>A0ABZ1II64_9PSEU</name>
<keyword evidence="3" id="KW-1185">Reference proteome</keyword>
<dbReference type="Proteomes" id="UP001330812">
    <property type="component" value="Chromosome"/>
</dbReference>
<dbReference type="Pfam" id="PF01261">
    <property type="entry name" value="AP_endonuc_2"/>
    <property type="match status" value="1"/>
</dbReference>